<evidence type="ECO:0000313" key="2">
    <source>
        <dbReference type="Proteomes" id="UP000501690"/>
    </source>
</evidence>
<sequence>MAVQLLTYNKVSHGLRIPDAYTNLPASGPASTNLPARSPTLRTYPPVVQHIMQTGFTCEGSLRRAHLARARSLFAQHSNTRLGGETPEHTSIKPEFWLGRVPLAWARYSVAQNLGSSPKRDPRAHLTFSRILA</sequence>
<accession>A0A4D6LM68</accession>
<proteinExistence type="predicted"/>
<protein>
    <submittedName>
        <fullName evidence="1">Uncharacterized protein</fullName>
    </submittedName>
</protein>
<evidence type="ECO:0000313" key="1">
    <source>
        <dbReference type="EMBL" id="QCD89892.1"/>
    </source>
</evidence>
<organism evidence="1 2">
    <name type="scientific">Vigna unguiculata</name>
    <name type="common">Cowpea</name>
    <dbReference type="NCBI Taxonomy" id="3917"/>
    <lineage>
        <taxon>Eukaryota</taxon>
        <taxon>Viridiplantae</taxon>
        <taxon>Streptophyta</taxon>
        <taxon>Embryophyta</taxon>
        <taxon>Tracheophyta</taxon>
        <taxon>Spermatophyta</taxon>
        <taxon>Magnoliopsida</taxon>
        <taxon>eudicotyledons</taxon>
        <taxon>Gunneridae</taxon>
        <taxon>Pentapetalae</taxon>
        <taxon>rosids</taxon>
        <taxon>fabids</taxon>
        <taxon>Fabales</taxon>
        <taxon>Fabaceae</taxon>
        <taxon>Papilionoideae</taxon>
        <taxon>50 kb inversion clade</taxon>
        <taxon>NPAAA clade</taxon>
        <taxon>indigoferoid/millettioid clade</taxon>
        <taxon>Phaseoleae</taxon>
        <taxon>Vigna</taxon>
    </lineage>
</organism>
<dbReference type="Proteomes" id="UP000501690">
    <property type="component" value="Linkage Group LG4"/>
</dbReference>
<reference evidence="1 2" key="1">
    <citation type="submission" date="2019-04" db="EMBL/GenBank/DDBJ databases">
        <title>An improved genome assembly and genetic linkage map for asparagus bean, Vigna unguiculata ssp. sesquipedialis.</title>
        <authorList>
            <person name="Xia Q."/>
            <person name="Zhang R."/>
            <person name="Dong Y."/>
        </authorList>
    </citation>
    <scope>NUCLEOTIDE SEQUENCE [LARGE SCALE GENOMIC DNA]</scope>
    <source>
        <tissue evidence="1">Leaf</tissue>
    </source>
</reference>
<name>A0A4D6LM68_VIGUN</name>
<dbReference type="EMBL" id="CP039348">
    <property type="protein sequence ID" value="QCD89892.1"/>
    <property type="molecule type" value="Genomic_DNA"/>
</dbReference>
<gene>
    <name evidence="1" type="ORF">DEO72_LG4g844</name>
</gene>
<keyword evidence="2" id="KW-1185">Reference proteome</keyword>
<dbReference type="AlphaFoldDB" id="A0A4D6LM68"/>